<reference evidence="2 3" key="1">
    <citation type="submission" date="2017-07" db="EMBL/GenBank/DDBJ databases">
        <title>Thauera sp. KNDSS-Mac4 genome sequence and assembly.</title>
        <authorList>
            <person name="Mayilraj S."/>
        </authorList>
    </citation>
    <scope>NUCLEOTIDE SEQUENCE [LARGE SCALE GENOMIC DNA]</scope>
    <source>
        <strain evidence="2 3">KNDSS-Mac4</strain>
    </source>
</reference>
<evidence type="ECO:0000313" key="3">
    <source>
        <dbReference type="Proteomes" id="UP000215181"/>
    </source>
</evidence>
<dbReference type="EMBL" id="NOIH01000015">
    <property type="protein sequence ID" value="OYD53296.1"/>
    <property type="molecule type" value="Genomic_DNA"/>
</dbReference>
<organism evidence="2 3">
    <name type="scientific">Thauera propionica</name>
    <dbReference type="NCBI Taxonomy" id="2019431"/>
    <lineage>
        <taxon>Bacteria</taxon>
        <taxon>Pseudomonadati</taxon>
        <taxon>Pseudomonadota</taxon>
        <taxon>Betaproteobacteria</taxon>
        <taxon>Rhodocyclales</taxon>
        <taxon>Zoogloeaceae</taxon>
        <taxon>Thauera</taxon>
    </lineage>
</organism>
<protein>
    <submittedName>
        <fullName evidence="2">GTPase</fullName>
    </submittedName>
</protein>
<dbReference type="Proteomes" id="UP000215181">
    <property type="component" value="Unassembled WGS sequence"/>
</dbReference>
<dbReference type="Pfam" id="PF05099">
    <property type="entry name" value="TerB"/>
    <property type="match status" value="1"/>
</dbReference>
<feature type="domain" description="Co-chaperone DjlA N-terminal" evidence="1">
    <location>
        <begin position="7"/>
        <end position="113"/>
    </location>
</feature>
<dbReference type="CDD" id="cd07176">
    <property type="entry name" value="terB"/>
    <property type="match status" value="1"/>
</dbReference>
<dbReference type="InterPro" id="IPR007791">
    <property type="entry name" value="DjlA_N"/>
</dbReference>
<dbReference type="Gene3D" id="1.10.3680.10">
    <property type="entry name" value="TerB-like"/>
    <property type="match status" value="1"/>
</dbReference>
<dbReference type="AlphaFoldDB" id="A0A235EW69"/>
<name>A0A235EW69_9RHOO</name>
<evidence type="ECO:0000313" key="2">
    <source>
        <dbReference type="EMBL" id="OYD53296.1"/>
    </source>
</evidence>
<proteinExistence type="predicted"/>
<evidence type="ECO:0000259" key="1">
    <source>
        <dbReference type="Pfam" id="PF05099"/>
    </source>
</evidence>
<keyword evidence="3" id="KW-1185">Reference proteome</keyword>
<accession>A0A235EW69</accession>
<sequence length="323" mass="34664">MQAEQTRAIVAICLMAAFADQHKDDREREHIRRVAESLTANSGVDLMQVYQDVLLGRFSLEAAAAALDSPEMRHLAFEFAVGVCDADGVHDARETAFLDRLRTALGLARAEADAFTAEADQLAELPLDVAPPSAPTTVPAATSTVGGLRPSTMSDAELDRTILNASILNGALELLPQSLASMAIIPLQTRLVYRIGKSYGYELDRGHIKDFLATVGVGLTSQYVEQFGRKLVGGLLGKMLGKAGRTIGSVATGSAFSFASTYALGQVARRYYAGGRTLSGDALKSSFSGLVGEARELQQRYAPQIEERARTLDVGKLMNELRV</sequence>
<dbReference type="SUPFAM" id="SSF158682">
    <property type="entry name" value="TerB-like"/>
    <property type="match status" value="1"/>
</dbReference>
<dbReference type="OrthoDB" id="195780at2"/>
<gene>
    <name evidence="2" type="ORF">CGK74_13890</name>
</gene>
<dbReference type="RefSeq" id="WP_094269037.1">
    <property type="nucleotide sequence ID" value="NZ_NOIH01000015.1"/>
</dbReference>
<dbReference type="InterPro" id="IPR029024">
    <property type="entry name" value="TerB-like"/>
</dbReference>
<comment type="caution">
    <text evidence="2">The sequence shown here is derived from an EMBL/GenBank/DDBJ whole genome shotgun (WGS) entry which is preliminary data.</text>
</comment>